<reference evidence="3" key="3">
    <citation type="submission" date="2025-09" db="UniProtKB">
        <authorList>
            <consortium name="Ensembl"/>
        </authorList>
    </citation>
    <scope>IDENTIFICATION</scope>
</reference>
<dbReference type="EMBL" id="AYCK01029742">
    <property type="status" value="NOT_ANNOTATED_CDS"/>
    <property type="molecule type" value="Genomic_DNA"/>
</dbReference>
<reference evidence="3" key="2">
    <citation type="submission" date="2025-08" db="UniProtKB">
        <authorList>
            <consortium name="Ensembl"/>
        </authorList>
    </citation>
    <scope>IDENTIFICATION</scope>
</reference>
<dbReference type="InterPro" id="IPR050951">
    <property type="entry name" value="Retrovirus_Pol_polyprotein"/>
</dbReference>
<sequence length="309" mass="35430">ESALQYKDIRCFLEIKPNMDSVEYETVFNYKVKGEYPPQSTNIRRKASSYEIEGNDLFYIRQKGRESSTKVKVLKGAEEAERIFVDFHASPTGAHCGQMKTIDAISRRFYWPGMSVDIKKWVSECSSCQATAQGLKQPSEYTPIKVSHPFELLGMDLIGKLAETKSGHKYICVMIDYFTKWPQAYPLKNKSAPEVTECIIKFVHQFEAPKRILTDQGKEFVNSINQEVCKVLNIKRSLCSPYHPQTNGLVEKMNGTIQRALSKVVGGHPHTWDEYLDAVMFGIRTKKQITQHSPYFLMFGREARYPSEV</sequence>
<dbReference type="Gene3D" id="1.10.340.70">
    <property type="match status" value="1"/>
</dbReference>
<dbReference type="FunFam" id="1.10.340.70:FF:000001">
    <property type="entry name" value="Retrovirus-related Pol polyprotein from transposon gypsy-like Protein"/>
    <property type="match status" value="1"/>
</dbReference>
<dbReference type="PANTHER" id="PTHR37984:SF5">
    <property type="entry name" value="PROTEIN NYNRIN-LIKE"/>
    <property type="match status" value="1"/>
</dbReference>
<dbReference type="InterPro" id="IPR012337">
    <property type="entry name" value="RNaseH-like_sf"/>
</dbReference>
<evidence type="ECO:0000313" key="4">
    <source>
        <dbReference type="Proteomes" id="UP000028760"/>
    </source>
</evidence>
<evidence type="ECO:0000313" key="3">
    <source>
        <dbReference type="Ensembl" id="ENSPFOP00000027179.1"/>
    </source>
</evidence>
<dbReference type="SUPFAM" id="SSF53098">
    <property type="entry name" value="Ribonuclease H-like"/>
    <property type="match status" value="1"/>
</dbReference>
<proteinExistence type="predicted"/>
<dbReference type="OMA" id="ISHLWAN"/>
<evidence type="ECO:0000256" key="1">
    <source>
        <dbReference type="ARBA" id="ARBA00039658"/>
    </source>
</evidence>
<dbReference type="eggNOG" id="KOG0017">
    <property type="taxonomic scope" value="Eukaryota"/>
</dbReference>
<dbReference type="Proteomes" id="UP000028760">
    <property type="component" value="Unassembled WGS sequence"/>
</dbReference>
<protein>
    <recommendedName>
        <fullName evidence="1">Gypsy retrotransposon integrase-like protein 1</fullName>
    </recommendedName>
</protein>
<feature type="domain" description="Integrase catalytic" evidence="2">
    <location>
        <begin position="145"/>
        <end position="309"/>
    </location>
</feature>
<name>A0A096M6Y8_POEFO</name>
<dbReference type="PROSITE" id="PS50994">
    <property type="entry name" value="INTEGRASE"/>
    <property type="match status" value="1"/>
</dbReference>
<dbReference type="InterPro" id="IPR001584">
    <property type="entry name" value="Integrase_cat-core"/>
</dbReference>
<dbReference type="GO" id="GO:0003676">
    <property type="term" value="F:nucleic acid binding"/>
    <property type="evidence" value="ECO:0007669"/>
    <property type="project" value="InterPro"/>
</dbReference>
<dbReference type="Gene3D" id="3.30.420.10">
    <property type="entry name" value="Ribonuclease H-like superfamily/Ribonuclease H"/>
    <property type="match status" value="1"/>
</dbReference>
<reference evidence="4" key="1">
    <citation type="submission" date="2013-10" db="EMBL/GenBank/DDBJ databases">
        <authorList>
            <person name="Schartl M."/>
            <person name="Warren W."/>
        </authorList>
    </citation>
    <scope>NUCLEOTIDE SEQUENCE [LARGE SCALE GENOMIC DNA]</scope>
    <source>
        <strain evidence="4">female</strain>
    </source>
</reference>
<dbReference type="Pfam" id="PF17921">
    <property type="entry name" value="Integrase_H2C2"/>
    <property type="match status" value="1"/>
</dbReference>
<accession>A0A096M6Y8</accession>
<dbReference type="GO" id="GO:0015074">
    <property type="term" value="P:DNA integration"/>
    <property type="evidence" value="ECO:0007669"/>
    <property type="project" value="InterPro"/>
</dbReference>
<dbReference type="Pfam" id="PF00665">
    <property type="entry name" value="rve"/>
    <property type="match status" value="1"/>
</dbReference>
<dbReference type="FunFam" id="3.30.420.10:FF:000032">
    <property type="entry name" value="Retrovirus-related Pol polyprotein from transposon 297-like Protein"/>
    <property type="match status" value="1"/>
</dbReference>
<evidence type="ECO:0000259" key="2">
    <source>
        <dbReference type="PROSITE" id="PS50994"/>
    </source>
</evidence>
<dbReference type="PANTHER" id="PTHR37984">
    <property type="entry name" value="PROTEIN CBG26694"/>
    <property type="match status" value="1"/>
</dbReference>
<dbReference type="STRING" id="48698.ENSPFOP00000027179"/>
<organism evidence="3 4">
    <name type="scientific">Poecilia formosa</name>
    <name type="common">Amazon molly</name>
    <name type="synonym">Limia formosa</name>
    <dbReference type="NCBI Taxonomy" id="48698"/>
    <lineage>
        <taxon>Eukaryota</taxon>
        <taxon>Metazoa</taxon>
        <taxon>Chordata</taxon>
        <taxon>Craniata</taxon>
        <taxon>Vertebrata</taxon>
        <taxon>Euteleostomi</taxon>
        <taxon>Actinopterygii</taxon>
        <taxon>Neopterygii</taxon>
        <taxon>Teleostei</taxon>
        <taxon>Neoteleostei</taxon>
        <taxon>Acanthomorphata</taxon>
        <taxon>Ovalentaria</taxon>
        <taxon>Atherinomorphae</taxon>
        <taxon>Cyprinodontiformes</taxon>
        <taxon>Poeciliidae</taxon>
        <taxon>Poeciliinae</taxon>
        <taxon>Poecilia</taxon>
    </lineage>
</organism>
<dbReference type="Ensembl" id="ENSPFOT00000026390.1">
    <property type="protein sequence ID" value="ENSPFOP00000027179.1"/>
    <property type="gene ID" value="ENSPFOG00000021944.1"/>
</dbReference>
<keyword evidence="4" id="KW-1185">Reference proteome</keyword>
<dbReference type="GeneTree" id="ENSGT01000000214408"/>
<dbReference type="AlphaFoldDB" id="A0A096M6Y8"/>
<dbReference type="InterPro" id="IPR041588">
    <property type="entry name" value="Integrase_H2C2"/>
</dbReference>
<dbReference type="InterPro" id="IPR036397">
    <property type="entry name" value="RNaseH_sf"/>
</dbReference>